<evidence type="ECO:0000256" key="5">
    <source>
        <dbReference type="ARBA" id="ARBA00022847"/>
    </source>
</evidence>
<dbReference type="PRINTS" id="PR00176">
    <property type="entry name" value="NANEUSMPORT"/>
</dbReference>
<dbReference type="EMBL" id="CAJPIN010002679">
    <property type="protein sequence ID" value="CAG2055603.1"/>
    <property type="molecule type" value="Genomic_DNA"/>
</dbReference>
<dbReference type="InterPro" id="IPR000175">
    <property type="entry name" value="Na/ntran_symport"/>
</dbReference>
<sequence>MELTDTARDLYITRSRDPELDGCPLRQVWIDAVTQIFFSYGLGLGTLVALGSYNKFTNNVYKDALIVCSVNSSTSVFAGFVIFSVVGFMAHEQQKPVAEVAASGPGLAFLAYPSAVLQLPGAPVWSCLFFLMLLCIGLDSQFCTMEGFVTAMVFQIHSDELTSGGRRGPKTTQPTDTGVTGTTDSVALNACNCMVCERERERDIERTVGVCYGDKEDVMSTSGIPKVMRKSLTDNFHDWSEHFAVDFPVAKMKENHWFTSMNQYVRNRCFECLLSKVSGVQKGVFIFNIIQWTPIKYLDYEYPWWSHFLGWITALSSMMCIPGYMIYIWMKTPGDLAMKIKLLVRIEDDVAALRDKMSGVSPEITSI</sequence>
<name>A0ABN7NI88_TIMPD</name>
<evidence type="ECO:0000313" key="10">
    <source>
        <dbReference type="Proteomes" id="UP001153148"/>
    </source>
</evidence>
<keyword evidence="3" id="KW-0813">Transport</keyword>
<feature type="transmembrane region" description="Helical" evidence="8">
    <location>
        <begin position="32"/>
        <end position="53"/>
    </location>
</feature>
<dbReference type="PANTHER" id="PTHR11616:SF265">
    <property type="entry name" value="TRANSPORTER"/>
    <property type="match status" value="1"/>
</dbReference>
<evidence type="ECO:0000256" key="8">
    <source>
        <dbReference type="SAM" id="Phobius"/>
    </source>
</evidence>
<evidence type="ECO:0000256" key="1">
    <source>
        <dbReference type="ARBA" id="ARBA00004141"/>
    </source>
</evidence>
<keyword evidence="7 8" id="KW-0472">Membrane</keyword>
<protein>
    <submittedName>
        <fullName evidence="9">Uncharacterized protein</fullName>
    </submittedName>
</protein>
<keyword evidence="4 8" id="KW-0812">Transmembrane</keyword>
<accession>A0ABN7NI88</accession>
<feature type="transmembrane region" description="Helical" evidence="8">
    <location>
        <begin position="65"/>
        <end position="90"/>
    </location>
</feature>
<evidence type="ECO:0000256" key="3">
    <source>
        <dbReference type="ARBA" id="ARBA00022448"/>
    </source>
</evidence>
<keyword evidence="10" id="KW-1185">Reference proteome</keyword>
<dbReference type="PANTHER" id="PTHR11616">
    <property type="entry name" value="SODIUM/CHLORIDE DEPENDENT TRANSPORTER"/>
    <property type="match status" value="1"/>
</dbReference>
<evidence type="ECO:0000256" key="6">
    <source>
        <dbReference type="ARBA" id="ARBA00022989"/>
    </source>
</evidence>
<evidence type="ECO:0000256" key="2">
    <source>
        <dbReference type="ARBA" id="ARBA00006459"/>
    </source>
</evidence>
<dbReference type="InterPro" id="IPR037272">
    <property type="entry name" value="SNS_sf"/>
</dbReference>
<dbReference type="PROSITE" id="PS50267">
    <property type="entry name" value="NA_NEUROTRAN_SYMP_3"/>
    <property type="match status" value="1"/>
</dbReference>
<reference evidence="9" key="1">
    <citation type="submission" date="2021-03" db="EMBL/GenBank/DDBJ databases">
        <authorList>
            <person name="Tran Van P."/>
        </authorList>
    </citation>
    <scope>NUCLEOTIDE SEQUENCE</scope>
</reference>
<dbReference type="Proteomes" id="UP001153148">
    <property type="component" value="Unassembled WGS sequence"/>
</dbReference>
<comment type="subcellular location">
    <subcellularLocation>
        <location evidence="1">Membrane</location>
        <topology evidence="1">Multi-pass membrane protein</topology>
    </subcellularLocation>
</comment>
<organism evidence="9 10">
    <name type="scientific">Timema podura</name>
    <name type="common">Walking stick</name>
    <dbReference type="NCBI Taxonomy" id="61482"/>
    <lineage>
        <taxon>Eukaryota</taxon>
        <taxon>Metazoa</taxon>
        <taxon>Ecdysozoa</taxon>
        <taxon>Arthropoda</taxon>
        <taxon>Hexapoda</taxon>
        <taxon>Insecta</taxon>
        <taxon>Pterygota</taxon>
        <taxon>Neoptera</taxon>
        <taxon>Polyneoptera</taxon>
        <taxon>Phasmatodea</taxon>
        <taxon>Timematodea</taxon>
        <taxon>Timematoidea</taxon>
        <taxon>Timematidae</taxon>
        <taxon>Timema</taxon>
    </lineage>
</organism>
<feature type="transmembrane region" description="Helical" evidence="8">
    <location>
        <begin position="110"/>
        <end position="136"/>
    </location>
</feature>
<gene>
    <name evidence="9" type="ORF">TPAB3V08_LOCUS2605</name>
</gene>
<evidence type="ECO:0000256" key="4">
    <source>
        <dbReference type="ARBA" id="ARBA00022692"/>
    </source>
</evidence>
<dbReference type="SUPFAM" id="SSF161070">
    <property type="entry name" value="SNF-like"/>
    <property type="match status" value="2"/>
</dbReference>
<evidence type="ECO:0000256" key="7">
    <source>
        <dbReference type="ARBA" id="ARBA00023136"/>
    </source>
</evidence>
<dbReference type="Pfam" id="PF00209">
    <property type="entry name" value="SNF"/>
    <property type="match status" value="2"/>
</dbReference>
<evidence type="ECO:0000313" key="9">
    <source>
        <dbReference type="EMBL" id="CAG2055603.1"/>
    </source>
</evidence>
<comment type="caution">
    <text evidence="9">The sequence shown here is derived from an EMBL/GenBank/DDBJ whole genome shotgun (WGS) entry which is preliminary data.</text>
</comment>
<keyword evidence="5" id="KW-0769">Symport</keyword>
<feature type="transmembrane region" description="Helical" evidence="8">
    <location>
        <begin position="273"/>
        <end position="292"/>
    </location>
</feature>
<feature type="transmembrane region" description="Helical" evidence="8">
    <location>
        <begin position="304"/>
        <end position="329"/>
    </location>
</feature>
<proteinExistence type="inferred from homology"/>
<comment type="similarity">
    <text evidence="2">Belongs to the sodium:neurotransmitter symporter (SNF) (TC 2.A.22) family.</text>
</comment>
<keyword evidence="6 8" id="KW-1133">Transmembrane helix</keyword>